<organism evidence="8 9">
    <name type="scientific">Nocardiopsis exhalans</name>
    <dbReference type="NCBI Taxonomy" id="163604"/>
    <lineage>
        <taxon>Bacteria</taxon>
        <taxon>Bacillati</taxon>
        <taxon>Actinomycetota</taxon>
        <taxon>Actinomycetes</taxon>
        <taxon>Streptosporangiales</taxon>
        <taxon>Nocardiopsidaceae</taxon>
        <taxon>Nocardiopsis</taxon>
    </lineage>
</organism>
<dbReference type="SMART" id="SM01260">
    <property type="entry name" value="LANC_like"/>
    <property type="match status" value="1"/>
</dbReference>
<keyword evidence="4" id="KW-0547">Nucleotide-binding</keyword>
<dbReference type="Proteomes" id="UP001055940">
    <property type="component" value="Chromosome"/>
</dbReference>
<dbReference type="CDD" id="cd04791">
    <property type="entry name" value="LanC_SerThrkinase"/>
    <property type="match status" value="1"/>
</dbReference>
<dbReference type="InterPro" id="IPR011009">
    <property type="entry name" value="Kinase-like_dom_sf"/>
</dbReference>
<keyword evidence="2" id="KW-0723">Serine/threonine-protein kinase</keyword>
<evidence type="ECO:0000256" key="1">
    <source>
        <dbReference type="ARBA" id="ARBA00012513"/>
    </source>
</evidence>
<dbReference type="EC" id="2.7.11.1" evidence="1"/>
<dbReference type="Gene3D" id="1.50.10.20">
    <property type="match status" value="1"/>
</dbReference>
<keyword evidence="3" id="KW-0808">Transferase</keyword>
<keyword evidence="9" id="KW-1185">Reference proteome</keyword>
<dbReference type="PROSITE" id="PS50011">
    <property type="entry name" value="PROTEIN_KINASE_DOM"/>
    <property type="match status" value="1"/>
</dbReference>
<dbReference type="Pfam" id="PF25816">
    <property type="entry name" value="RamC_N"/>
    <property type="match status" value="1"/>
</dbReference>
<dbReference type="PANTHER" id="PTHR43289:SF6">
    <property type="entry name" value="SERINE_THREONINE-PROTEIN KINASE NEKL-3"/>
    <property type="match status" value="1"/>
</dbReference>
<protein>
    <recommendedName>
        <fullName evidence="1">non-specific serine/threonine protein kinase</fullName>
        <ecNumber evidence="1">2.7.11.1</ecNumber>
    </recommendedName>
</protein>
<feature type="domain" description="Protein kinase" evidence="7">
    <location>
        <begin position="228"/>
        <end position="494"/>
    </location>
</feature>
<evidence type="ECO:0000259" key="7">
    <source>
        <dbReference type="PROSITE" id="PS50011"/>
    </source>
</evidence>
<keyword evidence="6" id="KW-0067">ATP-binding</keyword>
<evidence type="ECO:0000256" key="2">
    <source>
        <dbReference type="ARBA" id="ARBA00022527"/>
    </source>
</evidence>
<dbReference type="InterPro" id="IPR057929">
    <property type="entry name" value="RamC_N"/>
</dbReference>
<dbReference type="Gene3D" id="1.10.510.10">
    <property type="entry name" value="Transferase(Phosphotransferase) domain 1"/>
    <property type="match status" value="1"/>
</dbReference>
<dbReference type="SUPFAM" id="SSF56112">
    <property type="entry name" value="Protein kinase-like (PK-like)"/>
    <property type="match status" value="1"/>
</dbReference>
<proteinExistence type="predicted"/>
<gene>
    <name evidence="8" type="primary">lanKC</name>
    <name evidence="8" type="ORF">NE857_01140</name>
</gene>
<evidence type="ECO:0000313" key="8">
    <source>
        <dbReference type="EMBL" id="USY20303.1"/>
    </source>
</evidence>
<dbReference type="SUPFAM" id="SSF158745">
    <property type="entry name" value="LanC-like"/>
    <property type="match status" value="1"/>
</dbReference>
<evidence type="ECO:0000256" key="4">
    <source>
        <dbReference type="ARBA" id="ARBA00022741"/>
    </source>
</evidence>
<accession>A0ABY5DAQ2</accession>
<dbReference type="RefSeq" id="WP_254419392.1">
    <property type="nucleotide sequence ID" value="NZ_BAAAJB010000006.1"/>
</dbReference>
<reference evidence="8" key="1">
    <citation type="submission" date="2022-06" db="EMBL/GenBank/DDBJ databases">
        <authorList>
            <person name="Ping M."/>
        </authorList>
    </citation>
    <scope>NUCLEOTIDE SEQUENCE</scope>
    <source>
        <strain evidence="8">JCM11759T</strain>
    </source>
</reference>
<evidence type="ECO:0000256" key="3">
    <source>
        <dbReference type="ARBA" id="ARBA00022679"/>
    </source>
</evidence>
<evidence type="ECO:0000313" key="9">
    <source>
        <dbReference type="Proteomes" id="UP001055940"/>
    </source>
</evidence>
<dbReference type="PANTHER" id="PTHR43289">
    <property type="entry name" value="MITOGEN-ACTIVATED PROTEIN KINASE KINASE KINASE 20-RELATED"/>
    <property type="match status" value="1"/>
</dbReference>
<name>A0ABY5DAQ2_9ACTN</name>
<dbReference type="EMBL" id="CP099837">
    <property type="protein sequence ID" value="USY20303.1"/>
    <property type="molecule type" value="Genomic_DNA"/>
</dbReference>
<dbReference type="Pfam" id="PF00069">
    <property type="entry name" value="Pkinase"/>
    <property type="match status" value="1"/>
</dbReference>
<sequence length="877" mass="96930">MSAEYDLYCAADPYHYDRPENAPAHGGDLFAVLLRNPCPKGWIRVDTEEWVNFSPEVFDFPLQGWKIHVSAHLGNAESVTTRVWEYCLRERIAFKLVPGPGRFRNKNVKYAPRVASGKLFTLYPADETVLHRVLTELGEELRGEEGPYILSDVRWEDGPLYTRYGAFAKRLVDDGNGRGQICIETPEGALEPDPRGVVFTVPEWVALPEFLRPHVDRYRSPVLDDFPYEVKDAIHFSNSGGVYKAVERATGRTVVLKEGRPFAGLDGHDQDAVTRLRRERDMLRHLEDVPQVPALIDYLTVGGHEFLVQEYVDGIPLYSALAKRNPLTHGPRVPRETGDYRYWALGVWERVRDALRGVHERGVVFGDLHPNNVMVREDGRITLIDWEAAAFERERRRPPMGNPGFMAPPDLRGSDIDIYALALLKIALFAPVTSLMQLAPDKMRHVAQRACEVYRLEADTFTSELGILAGKTSAEPPAVPAEAAEAGRVSAPADIDDLAPVADSWSHVCADIAQGILTSATPHRADRLFPGDIAQFGLPYAGLGFAHGAAGVLWALHRTQGIRFPEGEQWLRERALAERADATTGFYGGDHGIAYALWDLGYREEAVALLDRTFARGEERLPVDLESGLAGIGLNWLHFHAECGDDAFLQRALRIAEQLRARTPDRSDAWSSFRSPGGALRGPSGPALLFIRLYEATREHAFLDVAAEAIRRDLAKCETDEYGALLLKDEYRLLPYFGIGSAGTGMVINRYLDHVEDTELQADRAAAASAVNSRFSVFPGLFEGHAGLIMASAAMYGAASETRASELVAAVDALNWHVLRDGDHRVFPGNQLLRLSTDLATGSAGVLLALHSAERVLTSSGPGISLPFFSAEEFSKI</sequence>
<dbReference type="Pfam" id="PF05147">
    <property type="entry name" value="LANC_like"/>
    <property type="match status" value="1"/>
</dbReference>
<dbReference type="InterPro" id="IPR000719">
    <property type="entry name" value="Prot_kinase_dom"/>
</dbReference>
<evidence type="ECO:0000256" key="6">
    <source>
        <dbReference type="ARBA" id="ARBA00022840"/>
    </source>
</evidence>
<dbReference type="InterPro" id="IPR053524">
    <property type="entry name" value="Aerial_hyphae_peptide-synth"/>
</dbReference>
<evidence type="ECO:0000256" key="5">
    <source>
        <dbReference type="ARBA" id="ARBA00022777"/>
    </source>
</evidence>
<dbReference type="SMART" id="SM00220">
    <property type="entry name" value="S_TKc"/>
    <property type="match status" value="1"/>
</dbReference>
<dbReference type="NCBIfam" id="NF038151">
    <property type="entry name" value="lanthi_synth_III"/>
    <property type="match status" value="1"/>
</dbReference>
<keyword evidence="5" id="KW-0418">Kinase</keyword>
<dbReference type="InterPro" id="IPR007822">
    <property type="entry name" value="LANC-like"/>
</dbReference>
<dbReference type="InterPro" id="IPR058053">
    <property type="entry name" value="RamC_C"/>
</dbReference>